<dbReference type="PANTHER" id="PTHR10828:SF38">
    <property type="entry name" value="ARSENICAL-RESISTANCE PROTEIN 2-RELATED"/>
    <property type="match status" value="1"/>
</dbReference>
<dbReference type="Proteomes" id="UP000054248">
    <property type="component" value="Unassembled WGS sequence"/>
</dbReference>
<proteinExistence type="predicted"/>
<keyword evidence="4" id="KW-1185">Reference proteome</keyword>
<dbReference type="Pfam" id="PF00581">
    <property type="entry name" value="Rhodanese"/>
    <property type="match status" value="1"/>
</dbReference>
<dbReference type="SMART" id="SM00450">
    <property type="entry name" value="RHOD"/>
    <property type="match status" value="1"/>
</dbReference>
<dbReference type="GO" id="GO:0005634">
    <property type="term" value="C:nucleus"/>
    <property type="evidence" value="ECO:0007669"/>
    <property type="project" value="TreeGrafter"/>
</dbReference>
<evidence type="ECO:0000313" key="4">
    <source>
        <dbReference type="Proteomes" id="UP000054248"/>
    </source>
</evidence>
<reference evidence="3 4" key="1">
    <citation type="submission" date="2014-04" db="EMBL/GenBank/DDBJ databases">
        <authorList>
            <consortium name="DOE Joint Genome Institute"/>
            <person name="Kuo A."/>
            <person name="Girlanda M."/>
            <person name="Perotto S."/>
            <person name="Kohler A."/>
            <person name="Nagy L.G."/>
            <person name="Floudas D."/>
            <person name="Copeland A."/>
            <person name="Barry K.W."/>
            <person name="Cichocki N."/>
            <person name="Veneault-Fourrey C."/>
            <person name="LaButti K."/>
            <person name="Lindquist E.A."/>
            <person name="Lipzen A."/>
            <person name="Lundell T."/>
            <person name="Morin E."/>
            <person name="Murat C."/>
            <person name="Sun H."/>
            <person name="Tunlid A."/>
            <person name="Henrissat B."/>
            <person name="Grigoriev I.V."/>
            <person name="Hibbett D.S."/>
            <person name="Martin F."/>
            <person name="Nordberg H.P."/>
            <person name="Cantor M.N."/>
            <person name="Hua S.X."/>
        </authorList>
    </citation>
    <scope>NUCLEOTIDE SEQUENCE [LARGE SCALE GENOMIC DNA]</scope>
    <source>
        <strain evidence="3 4">MUT 4182</strain>
    </source>
</reference>
<dbReference type="HOGENOM" id="CLU_107716_1_0_1"/>
<protein>
    <recommendedName>
        <fullName evidence="2">Rhodanese domain-containing protein</fullName>
    </recommendedName>
</protein>
<dbReference type="PANTHER" id="PTHR10828">
    <property type="entry name" value="M-PHASE INDUCER PHOSPHATASE DUAL SPECIFICITY PHOSPHATASE CDC25"/>
    <property type="match status" value="1"/>
</dbReference>
<dbReference type="STRING" id="1051891.A0A0C3Q1T9"/>
<dbReference type="AlphaFoldDB" id="A0A0C3Q1T9"/>
<gene>
    <name evidence="3" type="ORF">M407DRAFT_247035</name>
</gene>
<dbReference type="GO" id="GO:0005737">
    <property type="term" value="C:cytoplasm"/>
    <property type="evidence" value="ECO:0007669"/>
    <property type="project" value="TreeGrafter"/>
</dbReference>
<organism evidence="3 4">
    <name type="scientific">Tulasnella calospora MUT 4182</name>
    <dbReference type="NCBI Taxonomy" id="1051891"/>
    <lineage>
        <taxon>Eukaryota</taxon>
        <taxon>Fungi</taxon>
        <taxon>Dikarya</taxon>
        <taxon>Basidiomycota</taxon>
        <taxon>Agaricomycotina</taxon>
        <taxon>Agaricomycetes</taxon>
        <taxon>Cantharellales</taxon>
        <taxon>Tulasnellaceae</taxon>
        <taxon>Tulasnella</taxon>
    </lineage>
</organism>
<feature type="domain" description="Rhodanese" evidence="2">
    <location>
        <begin position="25"/>
        <end position="133"/>
    </location>
</feature>
<reference evidence="4" key="2">
    <citation type="submission" date="2015-01" db="EMBL/GenBank/DDBJ databases">
        <title>Evolutionary Origins and Diversification of the Mycorrhizal Mutualists.</title>
        <authorList>
            <consortium name="DOE Joint Genome Institute"/>
            <consortium name="Mycorrhizal Genomics Consortium"/>
            <person name="Kohler A."/>
            <person name="Kuo A."/>
            <person name="Nagy L.G."/>
            <person name="Floudas D."/>
            <person name="Copeland A."/>
            <person name="Barry K.W."/>
            <person name="Cichocki N."/>
            <person name="Veneault-Fourrey C."/>
            <person name="LaButti K."/>
            <person name="Lindquist E.A."/>
            <person name="Lipzen A."/>
            <person name="Lundell T."/>
            <person name="Morin E."/>
            <person name="Murat C."/>
            <person name="Riley R."/>
            <person name="Ohm R."/>
            <person name="Sun H."/>
            <person name="Tunlid A."/>
            <person name="Henrissat B."/>
            <person name="Grigoriev I.V."/>
            <person name="Hibbett D.S."/>
            <person name="Martin F."/>
        </authorList>
    </citation>
    <scope>NUCLEOTIDE SEQUENCE [LARGE SCALE GENOMIC DNA]</scope>
    <source>
        <strain evidence="4">MUT 4182</strain>
    </source>
</reference>
<name>A0A0C3Q1T9_9AGAM</name>
<sequence length="168" mass="19428">MSPQPLFRYITSKELAELIKSGKEPRKDYVVIDVRDEDFAGGNIVNCLPSPSKTFEDTLDSLLKDTKDVPKVIFHCALSQQRGPWAALRYARRRKADAEVTTGTDAAKAEPQEGKQEIFVLEGGFTKFQQDFKDDPQLVEKWDKEIWEEETWEEEEQDRDEEVWALDD</sequence>
<dbReference type="InterPro" id="IPR001763">
    <property type="entry name" value="Rhodanese-like_dom"/>
</dbReference>
<dbReference type="SUPFAM" id="SSF52821">
    <property type="entry name" value="Rhodanese/Cell cycle control phosphatase"/>
    <property type="match status" value="1"/>
</dbReference>
<dbReference type="EMBL" id="KN823624">
    <property type="protein sequence ID" value="KIO16234.1"/>
    <property type="molecule type" value="Genomic_DNA"/>
</dbReference>
<feature type="region of interest" description="Disordered" evidence="1">
    <location>
        <begin position="149"/>
        <end position="168"/>
    </location>
</feature>
<dbReference type="PROSITE" id="PS50206">
    <property type="entry name" value="RHODANESE_3"/>
    <property type="match status" value="1"/>
</dbReference>
<dbReference type="GO" id="GO:0004725">
    <property type="term" value="F:protein tyrosine phosphatase activity"/>
    <property type="evidence" value="ECO:0007669"/>
    <property type="project" value="TreeGrafter"/>
</dbReference>
<dbReference type="InterPro" id="IPR036873">
    <property type="entry name" value="Rhodanese-like_dom_sf"/>
</dbReference>
<evidence type="ECO:0000256" key="1">
    <source>
        <dbReference type="SAM" id="MobiDB-lite"/>
    </source>
</evidence>
<dbReference type="Gene3D" id="3.40.250.10">
    <property type="entry name" value="Rhodanese-like domain"/>
    <property type="match status" value="1"/>
</dbReference>
<evidence type="ECO:0000259" key="2">
    <source>
        <dbReference type="PROSITE" id="PS50206"/>
    </source>
</evidence>
<accession>A0A0C3Q1T9</accession>
<evidence type="ECO:0000313" key="3">
    <source>
        <dbReference type="EMBL" id="KIO16234.1"/>
    </source>
</evidence>
<dbReference type="OrthoDB" id="102559at2759"/>